<feature type="active site" description="Proton donor" evidence="13">
    <location>
        <position position="101"/>
    </location>
</feature>
<evidence type="ECO:0000313" key="17">
    <source>
        <dbReference type="Proteomes" id="UP000199337"/>
    </source>
</evidence>
<accession>A0A1I2X8E9</accession>
<organism evidence="16 17">
    <name type="scientific">Desulfotruncus arcticus DSM 17038</name>
    <dbReference type="NCBI Taxonomy" id="1121424"/>
    <lineage>
        <taxon>Bacteria</taxon>
        <taxon>Bacillati</taxon>
        <taxon>Bacillota</taxon>
        <taxon>Clostridia</taxon>
        <taxon>Eubacteriales</taxon>
        <taxon>Desulfallaceae</taxon>
        <taxon>Desulfotruncus</taxon>
    </lineage>
</organism>
<feature type="domain" description="DUS-like FMN-binding" evidence="15">
    <location>
        <begin position="16"/>
        <end position="305"/>
    </location>
</feature>
<keyword evidence="9 12" id="KW-0560">Oxidoreductase</keyword>
<dbReference type="Pfam" id="PF01207">
    <property type="entry name" value="Dus"/>
    <property type="match status" value="1"/>
</dbReference>
<comment type="cofactor">
    <cofactor evidence="1 12 14">
        <name>FMN</name>
        <dbReference type="ChEBI" id="CHEBI:58210"/>
    </cofactor>
</comment>
<proteinExistence type="inferred from homology"/>
<evidence type="ECO:0000256" key="10">
    <source>
        <dbReference type="ARBA" id="ARBA00048205"/>
    </source>
</evidence>
<dbReference type="PROSITE" id="PS01136">
    <property type="entry name" value="UPF0034"/>
    <property type="match status" value="1"/>
</dbReference>
<reference evidence="17" key="1">
    <citation type="submission" date="2016-10" db="EMBL/GenBank/DDBJ databases">
        <authorList>
            <person name="Varghese N."/>
            <person name="Submissions S."/>
        </authorList>
    </citation>
    <scope>NUCLEOTIDE SEQUENCE [LARGE SCALE GENOMIC DNA]</scope>
    <source>
        <strain evidence="17">DSM 17038</strain>
    </source>
</reference>
<evidence type="ECO:0000256" key="1">
    <source>
        <dbReference type="ARBA" id="ARBA00001917"/>
    </source>
</evidence>
<dbReference type="InterPro" id="IPR013785">
    <property type="entry name" value="Aldolase_TIM"/>
</dbReference>
<comment type="catalytic activity">
    <reaction evidence="11">
        <text>a 5,6-dihydrouridine in tRNA + NAD(+) = a uridine in tRNA + NADH + H(+)</text>
        <dbReference type="Rhea" id="RHEA:54452"/>
        <dbReference type="Rhea" id="RHEA-COMP:13339"/>
        <dbReference type="Rhea" id="RHEA-COMP:13887"/>
        <dbReference type="ChEBI" id="CHEBI:15378"/>
        <dbReference type="ChEBI" id="CHEBI:57540"/>
        <dbReference type="ChEBI" id="CHEBI:57945"/>
        <dbReference type="ChEBI" id="CHEBI:65315"/>
        <dbReference type="ChEBI" id="CHEBI:74443"/>
    </reaction>
</comment>
<comment type="catalytic activity">
    <reaction evidence="10">
        <text>a 5,6-dihydrouridine in tRNA + NADP(+) = a uridine in tRNA + NADPH + H(+)</text>
        <dbReference type="Rhea" id="RHEA:23624"/>
        <dbReference type="Rhea" id="RHEA-COMP:13339"/>
        <dbReference type="Rhea" id="RHEA-COMP:13887"/>
        <dbReference type="ChEBI" id="CHEBI:15378"/>
        <dbReference type="ChEBI" id="CHEBI:57783"/>
        <dbReference type="ChEBI" id="CHEBI:58349"/>
        <dbReference type="ChEBI" id="CHEBI:65315"/>
        <dbReference type="ChEBI" id="CHEBI:74443"/>
    </reaction>
</comment>
<dbReference type="InterPro" id="IPR018517">
    <property type="entry name" value="tRNA_hU_synthase_CS"/>
</dbReference>
<keyword evidence="17" id="KW-1185">Reference proteome</keyword>
<dbReference type="PIRSF" id="PIRSF006621">
    <property type="entry name" value="Dus"/>
    <property type="match status" value="1"/>
</dbReference>
<evidence type="ECO:0000259" key="15">
    <source>
        <dbReference type="Pfam" id="PF01207"/>
    </source>
</evidence>
<keyword evidence="6 12" id="KW-0819">tRNA processing</keyword>
<dbReference type="PANTHER" id="PTHR45846:SF1">
    <property type="entry name" value="TRNA-DIHYDROURIDINE(47) SYNTHASE [NAD(P)(+)]-LIKE"/>
    <property type="match status" value="1"/>
</dbReference>
<evidence type="ECO:0000256" key="7">
    <source>
        <dbReference type="ARBA" id="ARBA00022857"/>
    </source>
</evidence>
<dbReference type="GO" id="GO:0017150">
    <property type="term" value="F:tRNA dihydrouridine synthase activity"/>
    <property type="evidence" value="ECO:0007669"/>
    <property type="project" value="InterPro"/>
</dbReference>
<keyword evidence="7" id="KW-0521">NADP</keyword>
<dbReference type="SUPFAM" id="SSF51395">
    <property type="entry name" value="FMN-linked oxidoreductases"/>
    <property type="match status" value="1"/>
</dbReference>
<dbReference type="NCBIfam" id="TIGR00737">
    <property type="entry name" value="nifR3_yhdG"/>
    <property type="match status" value="1"/>
</dbReference>
<keyword evidence="3" id="KW-0820">tRNA-binding</keyword>
<protein>
    <recommendedName>
        <fullName evidence="12">tRNA-dihydrouridine synthase</fullName>
        <ecNumber evidence="12">1.3.1.-</ecNumber>
    </recommendedName>
</protein>
<evidence type="ECO:0000256" key="12">
    <source>
        <dbReference type="PIRNR" id="PIRNR006621"/>
    </source>
</evidence>
<dbReference type="AlphaFoldDB" id="A0A1I2X8E9"/>
<evidence type="ECO:0000256" key="9">
    <source>
        <dbReference type="ARBA" id="ARBA00023002"/>
    </source>
</evidence>
<dbReference type="CDD" id="cd02801">
    <property type="entry name" value="DUS_like_FMN"/>
    <property type="match status" value="1"/>
</dbReference>
<evidence type="ECO:0000256" key="14">
    <source>
        <dbReference type="PIRSR" id="PIRSR006621-2"/>
    </source>
</evidence>
<keyword evidence="14" id="KW-0547">Nucleotide-binding</keyword>
<keyword evidence="8" id="KW-0694">RNA-binding</keyword>
<evidence type="ECO:0000256" key="2">
    <source>
        <dbReference type="ARBA" id="ARBA00002790"/>
    </source>
</evidence>
<gene>
    <name evidence="16" type="ORF">SAMN05660649_03846</name>
</gene>
<dbReference type="EC" id="1.3.1.-" evidence="12"/>
<feature type="binding site" evidence="14">
    <location>
        <position position="170"/>
    </location>
    <ligand>
        <name>FMN</name>
        <dbReference type="ChEBI" id="CHEBI:58210"/>
    </ligand>
</feature>
<comment type="similarity">
    <text evidence="12">Belongs to the dus family.</text>
</comment>
<dbReference type="GO" id="GO:0000049">
    <property type="term" value="F:tRNA binding"/>
    <property type="evidence" value="ECO:0007669"/>
    <property type="project" value="UniProtKB-KW"/>
</dbReference>
<dbReference type="InterPro" id="IPR024036">
    <property type="entry name" value="tRNA-dHydroUridine_Synthase_C"/>
</dbReference>
<evidence type="ECO:0000313" key="16">
    <source>
        <dbReference type="EMBL" id="SFH09775.1"/>
    </source>
</evidence>
<evidence type="ECO:0000256" key="4">
    <source>
        <dbReference type="ARBA" id="ARBA00022630"/>
    </source>
</evidence>
<comment type="function">
    <text evidence="2 12">Catalyzes the synthesis of 5,6-dihydrouridine (D), a modified base found in the D-loop of most tRNAs, via the reduction of the C5-C6 double bond in target uridines.</text>
</comment>
<dbReference type="InterPro" id="IPR001269">
    <property type="entry name" value="DUS_fam"/>
</dbReference>
<evidence type="ECO:0000256" key="5">
    <source>
        <dbReference type="ARBA" id="ARBA00022643"/>
    </source>
</evidence>
<dbReference type="STRING" id="341036.SAMN05660649_03846"/>
<feature type="binding site" evidence="14">
    <location>
        <begin position="17"/>
        <end position="19"/>
    </location>
    <ligand>
        <name>FMN</name>
        <dbReference type="ChEBI" id="CHEBI:58210"/>
    </ligand>
</feature>
<name>A0A1I2X8E9_9FIRM</name>
<feature type="binding site" evidence="14">
    <location>
        <position position="140"/>
    </location>
    <ligand>
        <name>FMN</name>
        <dbReference type="ChEBI" id="CHEBI:58210"/>
    </ligand>
</feature>
<evidence type="ECO:0000256" key="8">
    <source>
        <dbReference type="ARBA" id="ARBA00022884"/>
    </source>
</evidence>
<keyword evidence="5 12" id="KW-0288">FMN</keyword>
<evidence type="ECO:0000256" key="6">
    <source>
        <dbReference type="ARBA" id="ARBA00022694"/>
    </source>
</evidence>
<dbReference type="InterPro" id="IPR035587">
    <property type="entry name" value="DUS-like_FMN-bd"/>
</dbReference>
<dbReference type="Proteomes" id="UP000199337">
    <property type="component" value="Unassembled WGS sequence"/>
</dbReference>
<feature type="binding site" evidence="14">
    <location>
        <begin position="225"/>
        <end position="226"/>
    </location>
    <ligand>
        <name>FMN</name>
        <dbReference type="ChEBI" id="CHEBI:58210"/>
    </ligand>
</feature>
<dbReference type="Gene3D" id="1.10.1200.80">
    <property type="entry name" value="Putative flavin oxidoreducatase, domain 2"/>
    <property type="match status" value="1"/>
</dbReference>
<dbReference type="EMBL" id="FOOX01000016">
    <property type="protein sequence ID" value="SFH09775.1"/>
    <property type="molecule type" value="Genomic_DNA"/>
</dbReference>
<dbReference type="GO" id="GO:0050660">
    <property type="term" value="F:flavin adenine dinucleotide binding"/>
    <property type="evidence" value="ECO:0007669"/>
    <property type="project" value="InterPro"/>
</dbReference>
<feature type="binding site" evidence="14">
    <location>
        <position position="71"/>
    </location>
    <ligand>
        <name>FMN</name>
        <dbReference type="ChEBI" id="CHEBI:58210"/>
    </ligand>
</feature>
<dbReference type="InterPro" id="IPR004652">
    <property type="entry name" value="DusB-like"/>
</dbReference>
<dbReference type="Gene3D" id="3.20.20.70">
    <property type="entry name" value="Aldolase class I"/>
    <property type="match status" value="1"/>
</dbReference>
<keyword evidence="4 12" id="KW-0285">Flavoprotein</keyword>
<dbReference type="RefSeq" id="WP_092473371.1">
    <property type="nucleotide sequence ID" value="NZ_FOOX01000016.1"/>
</dbReference>
<dbReference type="PANTHER" id="PTHR45846">
    <property type="entry name" value="TRNA-DIHYDROURIDINE(47) SYNTHASE [NAD(P)(+)]-LIKE"/>
    <property type="match status" value="1"/>
</dbReference>
<evidence type="ECO:0000256" key="13">
    <source>
        <dbReference type="PIRSR" id="PIRSR006621-1"/>
    </source>
</evidence>
<dbReference type="OrthoDB" id="9764501at2"/>
<evidence type="ECO:0000256" key="3">
    <source>
        <dbReference type="ARBA" id="ARBA00022555"/>
    </source>
</evidence>
<sequence length="322" mass="35055">MFDIGGVTIKNRVVSAPMAGVTDRAFRILAREHGCGLVFTEMISDQALLYGSPKTNVLLDCRGENGPIAVQIFGSNEEYMQRAAEIIAGRGADIIDINMGCPTPKIVKNGEGSALMKNPGRAAGIVAAVVSQVSCPVTVKLRKGWDEDSVNAVEVALAVVEAGAAAITMHGRTRSQFYSGEADWGIIKKVCGTVNVPVIGNGDIHSPEDAARMLQETGCQAVMIGRAAMGNPWIFSRTLHYLATGELLPGPTPEMRRETAVRHYLLLVETKGEYLANREMRKHLAWYTKGLRGSARLRGKINSGSSFEFFTREFWELLQEEQ</sequence>
<evidence type="ECO:0000256" key="11">
    <source>
        <dbReference type="ARBA" id="ARBA00048802"/>
    </source>
</evidence>